<feature type="binding site" evidence="2">
    <location>
        <position position="64"/>
    </location>
    <ligand>
        <name>Fe cation</name>
        <dbReference type="ChEBI" id="CHEBI:24875"/>
    </ligand>
</feature>
<evidence type="ECO:0000259" key="5">
    <source>
        <dbReference type="Pfam" id="PF05726"/>
    </source>
</evidence>
<keyword evidence="2" id="KW-0408">Iron</keyword>
<feature type="binding site" evidence="2">
    <location>
        <position position="106"/>
    </location>
    <ligand>
        <name>Fe cation</name>
        <dbReference type="ChEBI" id="CHEBI:24875"/>
    </ligand>
</feature>
<evidence type="ECO:0000256" key="3">
    <source>
        <dbReference type="RuleBase" id="RU003457"/>
    </source>
</evidence>
<dbReference type="InterPro" id="IPR008778">
    <property type="entry name" value="Pirin_C_dom"/>
</dbReference>
<dbReference type="CDD" id="cd02909">
    <property type="entry name" value="cupin_pirin_N"/>
    <property type="match status" value="1"/>
</dbReference>
<proteinExistence type="inferred from homology"/>
<feature type="binding site" evidence="2">
    <location>
        <position position="62"/>
    </location>
    <ligand>
        <name>Fe cation</name>
        <dbReference type="ChEBI" id="CHEBI:24875"/>
    </ligand>
</feature>
<dbReference type="InterPro" id="IPR003829">
    <property type="entry name" value="Pirin_N_dom"/>
</dbReference>
<evidence type="ECO:0000313" key="7">
    <source>
        <dbReference type="Proteomes" id="UP000245461"/>
    </source>
</evidence>
<comment type="caution">
    <text evidence="6">The sequence shown here is derived from an EMBL/GenBank/DDBJ whole genome shotgun (WGS) entry which is preliminary data.</text>
</comment>
<accession>A0A317EB10</accession>
<dbReference type="Gene3D" id="2.60.120.10">
    <property type="entry name" value="Jelly Rolls"/>
    <property type="match status" value="2"/>
</dbReference>
<protein>
    <submittedName>
        <fullName evidence="6">Quercetin 2,3-dioxygenase</fullName>
    </submittedName>
</protein>
<keyword evidence="6" id="KW-0223">Dioxygenase</keyword>
<keyword evidence="2" id="KW-0479">Metal-binding</keyword>
<dbReference type="EMBL" id="QGLE01000004">
    <property type="protein sequence ID" value="PWR24298.1"/>
    <property type="molecule type" value="Genomic_DNA"/>
</dbReference>
<evidence type="ECO:0000313" key="6">
    <source>
        <dbReference type="EMBL" id="PWR24298.1"/>
    </source>
</evidence>
<comment type="similarity">
    <text evidence="1 3">Belongs to the pirin family.</text>
</comment>
<evidence type="ECO:0000256" key="1">
    <source>
        <dbReference type="ARBA" id="ARBA00008416"/>
    </source>
</evidence>
<comment type="cofactor">
    <cofactor evidence="2">
        <name>Fe cation</name>
        <dbReference type="ChEBI" id="CHEBI:24875"/>
    </cofactor>
    <text evidence="2">Binds 1 Fe cation per subunit.</text>
</comment>
<sequence>MTRNDIRPVRHLIRGERTSDGAGVRLTRLLGHETVEAADPFLMLDHFDTERADDYIGGFPSHPHRGFETVTYMLDGRMRHGDNKGHSGVIASGDVQWMTAGSGIVHSEMPEQEEGLMRGFQLWVNLPARDKMTPARYQEIPAATIPVETRGNGTRVKVIAGATGEGTQGPIDSGATEARFLDIRLAPGARIEEAVPAALNALLVVYDGAIVVGEVEKVAAVNVAILGEGGRVAFENAGRVEAGVLLIAGKPLNEPIAWGGPFVMNTRDEVMQAARDYQAGRF</sequence>
<dbReference type="RefSeq" id="WP_109904988.1">
    <property type="nucleotide sequence ID" value="NZ_QGLE01000004.1"/>
</dbReference>
<dbReference type="InterPro" id="IPR012093">
    <property type="entry name" value="Pirin"/>
</dbReference>
<gene>
    <name evidence="6" type="ORF">DKG74_09290</name>
</gene>
<keyword evidence="6" id="KW-0560">Oxidoreductase</keyword>
<evidence type="ECO:0000256" key="2">
    <source>
        <dbReference type="PIRSR" id="PIRSR006232-1"/>
    </source>
</evidence>
<dbReference type="InterPro" id="IPR011051">
    <property type="entry name" value="RmlC_Cupin_sf"/>
</dbReference>
<dbReference type="PIRSF" id="PIRSF006232">
    <property type="entry name" value="Pirin"/>
    <property type="match status" value="1"/>
</dbReference>
<keyword evidence="7" id="KW-1185">Reference proteome</keyword>
<dbReference type="OrthoDB" id="9780903at2"/>
<dbReference type="Pfam" id="PF02678">
    <property type="entry name" value="Pirin"/>
    <property type="match status" value="1"/>
</dbReference>
<dbReference type="GO" id="GO:0046872">
    <property type="term" value="F:metal ion binding"/>
    <property type="evidence" value="ECO:0007669"/>
    <property type="project" value="UniProtKB-KW"/>
</dbReference>
<dbReference type="PANTHER" id="PTHR13903">
    <property type="entry name" value="PIRIN-RELATED"/>
    <property type="match status" value="1"/>
</dbReference>
<reference evidence="6 7" key="1">
    <citation type="submission" date="2018-05" db="EMBL/GenBank/DDBJ databases">
        <title>Zavarzinia sp. HR-AS.</title>
        <authorList>
            <person name="Lee Y."/>
            <person name="Jeon C.O."/>
        </authorList>
    </citation>
    <scope>NUCLEOTIDE SEQUENCE [LARGE SCALE GENOMIC DNA]</scope>
    <source>
        <strain evidence="6 7">HR-AS</strain>
    </source>
</reference>
<feature type="binding site" evidence="2">
    <location>
        <position position="108"/>
    </location>
    <ligand>
        <name>Fe cation</name>
        <dbReference type="ChEBI" id="CHEBI:24875"/>
    </ligand>
</feature>
<evidence type="ECO:0000259" key="4">
    <source>
        <dbReference type="Pfam" id="PF02678"/>
    </source>
</evidence>
<dbReference type="CDD" id="cd02247">
    <property type="entry name" value="cupin_pirin_C"/>
    <property type="match status" value="1"/>
</dbReference>
<feature type="domain" description="Pirin N-terminal" evidence="4">
    <location>
        <begin position="24"/>
        <end position="124"/>
    </location>
</feature>
<dbReference type="InterPro" id="IPR014710">
    <property type="entry name" value="RmlC-like_jellyroll"/>
</dbReference>
<dbReference type="GO" id="GO:0051213">
    <property type="term" value="F:dioxygenase activity"/>
    <property type="evidence" value="ECO:0007669"/>
    <property type="project" value="UniProtKB-KW"/>
</dbReference>
<name>A0A317EB10_9PROT</name>
<dbReference type="Pfam" id="PF05726">
    <property type="entry name" value="Pirin_C"/>
    <property type="match status" value="1"/>
</dbReference>
<organism evidence="6 7">
    <name type="scientific">Zavarzinia aquatilis</name>
    <dbReference type="NCBI Taxonomy" id="2211142"/>
    <lineage>
        <taxon>Bacteria</taxon>
        <taxon>Pseudomonadati</taxon>
        <taxon>Pseudomonadota</taxon>
        <taxon>Alphaproteobacteria</taxon>
        <taxon>Rhodospirillales</taxon>
        <taxon>Zavarziniaceae</taxon>
        <taxon>Zavarzinia</taxon>
    </lineage>
</organism>
<dbReference type="AlphaFoldDB" id="A0A317EB10"/>
<dbReference type="PANTHER" id="PTHR13903:SF8">
    <property type="entry name" value="PIRIN"/>
    <property type="match status" value="1"/>
</dbReference>
<dbReference type="Proteomes" id="UP000245461">
    <property type="component" value="Unassembled WGS sequence"/>
</dbReference>
<feature type="domain" description="Pirin C-terminal" evidence="5">
    <location>
        <begin position="181"/>
        <end position="282"/>
    </location>
</feature>
<dbReference type="SUPFAM" id="SSF51182">
    <property type="entry name" value="RmlC-like cupins"/>
    <property type="match status" value="1"/>
</dbReference>